<dbReference type="Pfam" id="PF05726">
    <property type="entry name" value="Pirin_C"/>
    <property type="match status" value="1"/>
</dbReference>
<dbReference type="PIRSF" id="PIRSF006232">
    <property type="entry name" value="Pirin"/>
    <property type="match status" value="1"/>
</dbReference>
<dbReference type="EMBL" id="VSSQ01000597">
    <property type="protein sequence ID" value="MPL98237.1"/>
    <property type="molecule type" value="Genomic_DNA"/>
</dbReference>
<dbReference type="CDD" id="cd02247">
    <property type="entry name" value="cupin_pirin_C"/>
    <property type="match status" value="1"/>
</dbReference>
<dbReference type="InterPro" id="IPR011051">
    <property type="entry name" value="RmlC_Cupin_sf"/>
</dbReference>
<dbReference type="InterPro" id="IPR014710">
    <property type="entry name" value="RmlC-like_jellyroll"/>
</dbReference>
<gene>
    <name evidence="4" type="ORF">SDC9_44437</name>
</gene>
<comment type="similarity">
    <text evidence="1">Belongs to the pirin family.</text>
</comment>
<dbReference type="PANTHER" id="PTHR13903:SF8">
    <property type="entry name" value="PIRIN"/>
    <property type="match status" value="1"/>
</dbReference>
<reference evidence="4" key="1">
    <citation type="submission" date="2019-08" db="EMBL/GenBank/DDBJ databases">
        <authorList>
            <person name="Kucharzyk K."/>
            <person name="Murdoch R.W."/>
            <person name="Higgins S."/>
            <person name="Loffler F."/>
        </authorList>
    </citation>
    <scope>NUCLEOTIDE SEQUENCE</scope>
</reference>
<dbReference type="InterPro" id="IPR008778">
    <property type="entry name" value="Pirin_C_dom"/>
</dbReference>
<dbReference type="InterPro" id="IPR003829">
    <property type="entry name" value="Pirin_N_dom"/>
</dbReference>
<dbReference type="AlphaFoldDB" id="A0A644W3R7"/>
<dbReference type="CDD" id="cd02909">
    <property type="entry name" value="cupin_pirin_N"/>
    <property type="match status" value="1"/>
</dbReference>
<dbReference type="Pfam" id="PF02678">
    <property type="entry name" value="Pirin"/>
    <property type="match status" value="1"/>
</dbReference>
<evidence type="ECO:0008006" key="5">
    <source>
        <dbReference type="Google" id="ProtNLM"/>
    </source>
</evidence>
<evidence type="ECO:0000259" key="3">
    <source>
        <dbReference type="Pfam" id="PF05726"/>
    </source>
</evidence>
<dbReference type="SUPFAM" id="SSF51182">
    <property type="entry name" value="RmlC-like cupins"/>
    <property type="match status" value="1"/>
</dbReference>
<dbReference type="InterPro" id="IPR012093">
    <property type="entry name" value="Pirin"/>
</dbReference>
<organism evidence="4">
    <name type="scientific">bioreactor metagenome</name>
    <dbReference type="NCBI Taxonomy" id="1076179"/>
    <lineage>
        <taxon>unclassified sequences</taxon>
        <taxon>metagenomes</taxon>
        <taxon>ecological metagenomes</taxon>
    </lineage>
</organism>
<accession>A0A644W3R7</accession>
<feature type="domain" description="Pirin N-terminal" evidence="2">
    <location>
        <begin position="22"/>
        <end position="120"/>
    </location>
</feature>
<comment type="caution">
    <text evidence="4">The sequence shown here is derived from an EMBL/GenBank/DDBJ whole genome shotgun (WGS) entry which is preliminary data.</text>
</comment>
<dbReference type="Gene3D" id="2.60.120.10">
    <property type="entry name" value="Jelly Rolls"/>
    <property type="match status" value="2"/>
</dbReference>
<proteinExistence type="inferred from homology"/>
<evidence type="ECO:0000313" key="4">
    <source>
        <dbReference type="EMBL" id="MPL98237.1"/>
    </source>
</evidence>
<evidence type="ECO:0000259" key="2">
    <source>
        <dbReference type="Pfam" id="PF02678"/>
    </source>
</evidence>
<name>A0A644W3R7_9ZZZZ</name>
<sequence length="278" mass="30932">MHVKPIKRITGGAVQYDGAGVKLVRVIGYNDVQEFDPFLMLDAFDSADPKDYVAGFPWHPHRGIETVTYLIEGEIEHGDSMGNKGSINDGCCQWMTGGSGIIHQEMPQESRLMLGTQLWINLPKKDKMTDPAYRDIREHQIPVIQGEGSEVRIISGFYEGKAGPEQGDYVKTLYLDIKLEPDASWDLSVNPGNTLFIYIVRGSVHTDNQEVPYHRAVLFGEGDTLSLKAGSEGARIFLYSAKPLGEPIAWAGPIVMNTREELSLAQRELREGTFIKHA</sequence>
<feature type="domain" description="Pirin C-terminal" evidence="3">
    <location>
        <begin position="174"/>
        <end position="274"/>
    </location>
</feature>
<evidence type="ECO:0000256" key="1">
    <source>
        <dbReference type="ARBA" id="ARBA00008416"/>
    </source>
</evidence>
<protein>
    <recommendedName>
        <fullName evidence="5">Quercetin 2,3-dioxygenase</fullName>
    </recommendedName>
</protein>
<dbReference type="PANTHER" id="PTHR13903">
    <property type="entry name" value="PIRIN-RELATED"/>
    <property type="match status" value="1"/>
</dbReference>